<dbReference type="GO" id="GO:0045202">
    <property type="term" value="C:synapse"/>
    <property type="evidence" value="ECO:0007669"/>
    <property type="project" value="TreeGrafter"/>
</dbReference>
<dbReference type="GO" id="GO:0043005">
    <property type="term" value="C:neuron projection"/>
    <property type="evidence" value="ECO:0007669"/>
    <property type="project" value="TreeGrafter"/>
</dbReference>
<feature type="domain" description="RRM" evidence="7">
    <location>
        <begin position="323"/>
        <end position="408"/>
    </location>
</feature>
<dbReference type="InterPro" id="IPR034819">
    <property type="entry name" value="CPEB"/>
</dbReference>
<name>A0A6G0TTM7_APHGL</name>
<evidence type="ECO:0000256" key="3">
    <source>
        <dbReference type="ARBA" id="ARBA00022845"/>
    </source>
</evidence>
<dbReference type="PANTHER" id="PTHR12566:SF9">
    <property type="entry name" value="CYTOPLASMIC POLYADENYLATION ELEMENT-BINDING PROTEIN 1"/>
    <property type="match status" value="1"/>
</dbReference>
<dbReference type="GO" id="GO:0005634">
    <property type="term" value="C:nucleus"/>
    <property type="evidence" value="ECO:0007669"/>
    <property type="project" value="TreeGrafter"/>
</dbReference>
<dbReference type="PROSITE" id="PS50102">
    <property type="entry name" value="RRM"/>
    <property type="match status" value="1"/>
</dbReference>
<dbReference type="SMART" id="SM00360">
    <property type="entry name" value="RRM"/>
    <property type="match status" value="2"/>
</dbReference>
<keyword evidence="2" id="KW-0677">Repeat</keyword>
<comment type="caution">
    <text evidence="8">The sequence shown here is derived from an EMBL/GenBank/DDBJ whole genome shotgun (WGS) entry which is preliminary data.</text>
</comment>
<feature type="compositionally biased region" description="Polar residues" evidence="6">
    <location>
        <begin position="280"/>
        <end position="295"/>
    </location>
</feature>
<dbReference type="InterPro" id="IPR012677">
    <property type="entry name" value="Nucleotide-bd_a/b_plait_sf"/>
</dbReference>
<dbReference type="Gene3D" id="4.10.640.40">
    <property type="entry name" value="Cytoplasmic polyadenylation element-binding protein, ZZ domain"/>
    <property type="match status" value="1"/>
</dbReference>
<feature type="region of interest" description="Disordered" evidence="6">
    <location>
        <begin position="164"/>
        <end position="187"/>
    </location>
</feature>
<feature type="region of interest" description="Disordered" evidence="6">
    <location>
        <begin position="249"/>
        <end position="295"/>
    </location>
</feature>
<organism evidence="8 9">
    <name type="scientific">Aphis glycines</name>
    <name type="common">Soybean aphid</name>
    <dbReference type="NCBI Taxonomy" id="307491"/>
    <lineage>
        <taxon>Eukaryota</taxon>
        <taxon>Metazoa</taxon>
        <taxon>Ecdysozoa</taxon>
        <taxon>Arthropoda</taxon>
        <taxon>Hexapoda</taxon>
        <taxon>Insecta</taxon>
        <taxon>Pterygota</taxon>
        <taxon>Neoptera</taxon>
        <taxon>Paraneoptera</taxon>
        <taxon>Hemiptera</taxon>
        <taxon>Sternorrhyncha</taxon>
        <taxon>Aphidomorpha</taxon>
        <taxon>Aphidoidea</taxon>
        <taxon>Aphididae</taxon>
        <taxon>Aphidini</taxon>
        <taxon>Aphis</taxon>
        <taxon>Aphis</taxon>
    </lineage>
</organism>
<feature type="compositionally biased region" description="Polar residues" evidence="6">
    <location>
        <begin position="169"/>
        <end position="187"/>
    </location>
</feature>
<proteinExistence type="inferred from homology"/>
<evidence type="ECO:0000313" key="9">
    <source>
        <dbReference type="Proteomes" id="UP000475862"/>
    </source>
</evidence>
<dbReference type="GO" id="GO:0005737">
    <property type="term" value="C:cytoplasm"/>
    <property type="evidence" value="ECO:0007669"/>
    <property type="project" value="TreeGrafter"/>
</dbReference>
<feature type="region of interest" description="Disordered" evidence="6">
    <location>
        <begin position="1"/>
        <end position="54"/>
    </location>
</feature>
<dbReference type="GO" id="GO:0000900">
    <property type="term" value="F:mRNA regulatory element binding translation repressor activity"/>
    <property type="evidence" value="ECO:0007669"/>
    <property type="project" value="TreeGrafter"/>
</dbReference>
<evidence type="ECO:0000259" key="7">
    <source>
        <dbReference type="PROSITE" id="PS50102"/>
    </source>
</evidence>
<dbReference type="EMBL" id="VYZN01000016">
    <property type="protein sequence ID" value="KAE9538606.1"/>
    <property type="molecule type" value="Genomic_DNA"/>
</dbReference>
<feature type="compositionally biased region" description="Low complexity" evidence="6">
    <location>
        <begin position="568"/>
        <end position="591"/>
    </location>
</feature>
<dbReference type="AlphaFoldDB" id="A0A6G0TTM7"/>
<keyword evidence="4 5" id="KW-0694">RNA-binding</keyword>
<comment type="similarity">
    <text evidence="1">Belongs to the RRM CPEB family.</text>
</comment>
<dbReference type="InterPro" id="IPR035979">
    <property type="entry name" value="RBD_domain_sf"/>
</dbReference>
<dbReference type="CDD" id="cd19757">
    <property type="entry name" value="Bbox1"/>
    <property type="match status" value="1"/>
</dbReference>
<evidence type="ECO:0000256" key="4">
    <source>
        <dbReference type="ARBA" id="ARBA00022884"/>
    </source>
</evidence>
<evidence type="ECO:0000256" key="1">
    <source>
        <dbReference type="ARBA" id="ARBA00010347"/>
    </source>
</evidence>
<dbReference type="PANTHER" id="PTHR12566">
    <property type="entry name" value="CYTOPLASMIC POLYADENYLATION ELEMENT BINDING PROTEIN CPEB"/>
    <property type="match status" value="1"/>
</dbReference>
<evidence type="ECO:0000313" key="8">
    <source>
        <dbReference type="EMBL" id="KAE9538606.1"/>
    </source>
</evidence>
<dbReference type="Pfam" id="PF16367">
    <property type="entry name" value="RRM_7"/>
    <property type="match status" value="1"/>
</dbReference>
<dbReference type="GO" id="GO:0003730">
    <property type="term" value="F:mRNA 3'-UTR binding"/>
    <property type="evidence" value="ECO:0007669"/>
    <property type="project" value="InterPro"/>
</dbReference>
<dbReference type="InterPro" id="IPR038446">
    <property type="entry name" value="CEBP_ZZ_sf"/>
</dbReference>
<gene>
    <name evidence="8" type="ORF">AGLY_005705</name>
</gene>
<protein>
    <recommendedName>
        <fullName evidence="7">RRM domain-containing protein</fullName>
    </recommendedName>
</protein>
<keyword evidence="3" id="KW-0810">Translation regulation</keyword>
<dbReference type="Proteomes" id="UP000475862">
    <property type="component" value="Unassembled WGS sequence"/>
</dbReference>
<dbReference type="OrthoDB" id="10033548at2759"/>
<evidence type="ECO:0000256" key="5">
    <source>
        <dbReference type="PROSITE-ProRule" id="PRU00176"/>
    </source>
</evidence>
<evidence type="ECO:0000256" key="2">
    <source>
        <dbReference type="ARBA" id="ARBA00022737"/>
    </source>
</evidence>
<dbReference type="InterPro" id="IPR032296">
    <property type="entry name" value="CEBP_ZZ"/>
</dbReference>
<dbReference type="GO" id="GO:0008135">
    <property type="term" value="F:translation factor activity, RNA binding"/>
    <property type="evidence" value="ECO:0007669"/>
    <property type="project" value="TreeGrafter"/>
</dbReference>
<evidence type="ECO:0000256" key="6">
    <source>
        <dbReference type="SAM" id="MobiDB-lite"/>
    </source>
</evidence>
<keyword evidence="9" id="KW-1185">Reference proteome</keyword>
<accession>A0A6G0TTM7</accession>
<dbReference type="CDD" id="cd12725">
    <property type="entry name" value="RRM2_CPEB1"/>
    <property type="match status" value="1"/>
</dbReference>
<sequence length="599" mass="67041">MSTFRRGSIFQNQDVPEITSPSVGQDRNSRDYNSFFSSPEQSLSPTRNSGDSLNSSDYFSINKLRSSMIGRQSVPNYSTRQYTAQEQLASLRRNSLHLPYLADRSVTNMTDFGSVSPSEDVCDIGRKNLRRPKLDLSFASYGGYQIPQQQYRISPTFSDGSDPLISHLIGSTGSRSNTPDDSDISNSPEAVADLINQVNINPYGSSPLTEQDLANMQRISSGRLSAGENIHHQTQNLLSSLLANQSQYPTRFGSPAAGQSPVYEKRSPPPFWSPTRPKNDSNNNQVENRTFNRNSYSGLHKDPVFTWSGQLPKIVHSSPNYSCKVFLGGVPWDITEDGLTLAFSQFGSIKIEWPGTSTNINQPKGYVYVIMQSDQMVKQLLESCTKGSNGNYYFKISSRKMKGKEVQVIPWLINDSNCVKHPSQKLDPTRTVFVGALHGMMNAQGLFRIMDDLFGNVSYAGIDTDKYKYPIGSGRVTFSTYQSYTKAVAASFVEVKTPKFCKIIQVDPYLEDSACSVCNIQLGPYFCRDQLCYRYYCRGCWNWKHTSSTLSTHRPLMRNSKHTPTSISSPPRFTSPNSNSNSNNNSFSSPTHNQFEVEQ</sequence>
<dbReference type="GO" id="GO:0043022">
    <property type="term" value="F:ribosome binding"/>
    <property type="evidence" value="ECO:0007669"/>
    <property type="project" value="TreeGrafter"/>
</dbReference>
<dbReference type="Gene3D" id="3.30.70.330">
    <property type="match status" value="2"/>
</dbReference>
<dbReference type="Pfam" id="PF16366">
    <property type="entry name" value="CEBP_ZZ"/>
    <property type="match status" value="1"/>
</dbReference>
<dbReference type="InterPro" id="IPR000504">
    <property type="entry name" value="RRM_dom"/>
</dbReference>
<feature type="region of interest" description="Disordered" evidence="6">
    <location>
        <begin position="554"/>
        <end position="599"/>
    </location>
</feature>
<dbReference type="SUPFAM" id="SSF54928">
    <property type="entry name" value="RNA-binding domain, RBD"/>
    <property type="match status" value="1"/>
</dbReference>
<reference evidence="8 9" key="1">
    <citation type="submission" date="2019-08" db="EMBL/GenBank/DDBJ databases">
        <title>The genome of the soybean aphid Biotype 1, its phylome, world population structure and adaptation to the North American continent.</title>
        <authorList>
            <person name="Giordano R."/>
            <person name="Donthu R.K."/>
            <person name="Hernandez A.G."/>
            <person name="Wright C.L."/>
            <person name="Zimin A.V."/>
        </authorList>
    </citation>
    <scope>NUCLEOTIDE SEQUENCE [LARGE SCALE GENOMIC DNA]</scope>
    <source>
        <tissue evidence="8">Whole aphids</tissue>
    </source>
</reference>
<dbReference type="FunFam" id="3.30.70.330:FF:000054">
    <property type="entry name" value="Cytoplasmic polyadenylation element-binding protein 1"/>
    <property type="match status" value="1"/>
</dbReference>
<dbReference type="GO" id="GO:2000766">
    <property type="term" value="P:negative regulation of cytoplasmic translation"/>
    <property type="evidence" value="ECO:0007669"/>
    <property type="project" value="TreeGrafter"/>
</dbReference>
<dbReference type="FunFam" id="3.30.70.330:FF:000086">
    <property type="entry name" value="Putative Cytoplasmic polyadenylation element-binding protein 1"/>
    <property type="match status" value="1"/>
</dbReference>